<proteinExistence type="predicted"/>
<dbReference type="OrthoDB" id="3259529at2759"/>
<dbReference type="AlphaFoldDB" id="A0A6J3LT22"/>
<dbReference type="RefSeq" id="XP_033455470.1">
    <property type="nucleotide sequence ID" value="XM_033608080.1"/>
</dbReference>
<sequence length="224" mass="24575">MPSTPKLSDAAIAISKALGDQLGVEFGIFGGFAIAVLGGPRESKNIDCVVNCSKEWLVNNLGKIDGFRSTGNSRPDLASFLYGENHVLLECFPTSMEQLETMRVEVRGEKAGLGQTAILDPVLCFKGKLQAAATRAKFSDAVGLLFLEGQHGQMLRDRNKEFNRYHVGMAMKRYPHLELAFVRLGVNMEACKAVAKDVDVHVIETRPPEPHSVQNALLYNMRVA</sequence>
<protein>
    <submittedName>
        <fullName evidence="2">Uncharacterized protein</fullName>
    </submittedName>
</protein>
<accession>A0A6J3LT22</accession>
<reference evidence="2" key="2">
    <citation type="submission" date="2020-04" db="EMBL/GenBank/DDBJ databases">
        <authorList>
            <consortium name="NCBI Genome Project"/>
        </authorList>
    </citation>
    <scope>NUCLEOTIDE SEQUENCE</scope>
    <source>
        <strain evidence="2">CBS 342.82</strain>
    </source>
</reference>
<gene>
    <name evidence="2" type="ORF">K489DRAFT_413725</name>
</gene>
<keyword evidence="1" id="KW-1185">Reference proteome</keyword>
<evidence type="ECO:0000313" key="1">
    <source>
        <dbReference type="Proteomes" id="UP000504637"/>
    </source>
</evidence>
<organism evidence="2">
    <name type="scientific">Dissoconium aciculare CBS 342.82</name>
    <dbReference type="NCBI Taxonomy" id="1314786"/>
    <lineage>
        <taxon>Eukaryota</taxon>
        <taxon>Fungi</taxon>
        <taxon>Dikarya</taxon>
        <taxon>Ascomycota</taxon>
        <taxon>Pezizomycotina</taxon>
        <taxon>Dothideomycetes</taxon>
        <taxon>Dothideomycetidae</taxon>
        <taxon>Mycosphaerellales</taxon>
        <taxon>Dissoconiaceae</taxon>
        <taxon>Dissoconium</taxon>
    </lineage>
</organism>
<evidence type="ECO:0000313" key="2">
    <source>
        <dbReference type="RefSeq" id="XP_033455470.1"/>
    </source>
</evidence>
<reference evidence="2" key="1">
    <citation type="submission" date="2020-01" db="EMBL/GenBank/DDBJ databases">
        <authorList>
            <consortium name="DOE Joint Genome Institute"/>
            <person name="Haridas S."/>
            <person name="Albert R."/>
            <person name="Binder M."/>
            <person name="Bloem J."/>
            <person name="Labutti K."/>
            <person name="Salamov A."/>
            <person name="Andreopoulos B."/>
            <person name="Baker S.E."/>
            <person name="Barry K."/>
            <person name="Bills G."/>
            <person name="Bluhm B.H."/>
            <person name="Cannon C."/>
            <person name="Castanera R."/>
            <person name="Culley D.E."/>
            <person name="Daum C."/>
            <person name="Ezra D."/>
            <person name="Gonzalez J.B."/>
            <person name="Henrissat B."/>
            <person name="Kuo A."/>
            <person name="Liang C."/>
            <person name="Lipzen A."/>
            <person name="Lutzoni F."/>
            <person name="Magnuson J."/>
            <person name="Mondo S."/>
            <person name="Nolan M."/>
            <person name="Ohm R."/>
            <person name="Pangilinan J."/>
            <person name="Park H.-J."/>
            <person name="Ramirez L."/>
            <person name="Alfaro M."/>
            <person name="Sun H."/>
            <person name="Tritt A."/>
            <person name="Yoshinaga Y."/>
            <person name="Zwiers L.-H."/>
            <person name="Turgeon B.G."/>
            <person name="Goodwin S.B."/>
            <person name="Spatafora J.W."/>
            <person name="Crous P.W."/>
            <person name="Grigoriev I.V."/>
        </authorList>
    </citation>
    <scope>NUCLEOTIDE SEQUENCE</scope>
    <source>
        <strain evidence="2">CBS 342.82</strain>
    </source>
</reference>
<dbReference type="GeneID" id="54365879"/>
<dbReference type="Proteomes" id="UP000504637">
    <property type="component" value="Unplaced"/>
</dbReference>
<reference evidence="2" key="3">
    <citation type="submission" date="2025-08" db="UniProtKB">
        <authorList>
            <consortium name="RefSeq"/>
        </authorList>
    </citation>
    <scope>IDENTIFICATION</scope>
    <source>
        <strain evidence="2">CBS 342.82</strain>
    </source>
</reference>
<name>A0A6J3LT22_9PEZI</name>